<keyword evidence="2" id="KW-1185">Reference proteome</keyword>
<protein>
    <submittedName>
        <fullName evidence="1">HopJ type III effector protein</fullName>
    </submittedName>
</protein>
<name>A0ABS7X1A7_9GAMM</name>
<dbReference type="Gene3D" id="3.20.160.10">
    <property type="entry name" value="vpa0580 domain like"/>
    <property type="match status" value="1"/>
</dbReference>
<dbReference type="RefSeq" id="WP_163649340.1">
    <property type="nucleotide sequence ID" value="NZ_JAGXFD010000001.1"/>
</dbReference>
<dbReference type="InterPro" id="IPR038604">
    <property type="entry name" value="HopJ_sf"/>
</dbReference>
<dbReference type="InterPro" id="IPR014984">
    <property type="entry name" value="HopJ"/>
</dbReference>
<dbReference type="Proteomes" id="UP001319883">
    <property type="component" value="Unassembled WGS sequence"/>
</dbReference>
<evidence type="ECO:0000313" key="1">
    <source>
        <dbReference type="EMBL" id="MBZ9568184.1"/>
    </source>
</evidence>
<dbReference type="Pfam" id="PF08888">
    <property type="entry name" value="HopJ"/>
    <property type="match status" value="1"/>
</dbReference>
<dbReference type="EMBL" id="JAGXFD010000001">
    <property type="protein sequence ID" value="MBZ9568184.1"/>
    <property type="molecule type" value="Genomic_DNA"/>
</dbReference>
<proteinExistence type="predicted"/>
<gene>
    <name evidence="1" type="ORF">KGQ91_10920</name>
</gene>
<comment type="caution">
    <text evidence="1">The sequence shown here is derived from an EMBL/GenBank/DDBJ whole genome shotgun (WGS) entry which is preliminary data.</text>
</comment>
<accession>A0ABS7X1A7</accession>
<organism evidence="1 2">
    <name type="scientific">Modicisalibacter tunisiensis</name>
    <dbReference type="NCBI Taxonomy" id="390637"/>
    <lineage>
        <taxon>Bacteria</taxon>
        <taxon>Pseudomonadati</taxon>
        <taxon>Pseudomonadota</taxon>
        <taxon>Gammaproteobacteria</taxon>
        <taxon>Oceanospirillales</taxon>
        <taxon>Halomonadaceae</taxon>
        <taxon>Modicisalibacter</taxon>
    </lineage>
</organism>
<reference evidence="1 2" key="1">
    <citation type="submission" date="2021-05" db="EMBL/GenBank/DDBJ databases">
        <title>Petroleum and Energy Research Collection (APPE): ex situ preservation of microbial diversity associated with the oil industry and exploitation of its biotechnological potential.</title>
        <authorList>
            <person name="Paixao C.T.M."/>
            <person name="Gomes M.B."/>
            <person name="Oliveira V.M."/>
        </authorList>
    </citation>
    <scope>NUCLEOTIDE SEQUENCE [LARGE SCALE GENOMIC DNA]</scope>
    <source>
        <strain evidence="1 2">LIT2</strain>
    </source>
</reference>
<evidence type="ECO:0000313" key="2">
    <source>
        <dbReference type="Proteomes" id="UP001319883"/>
    </source>
</evidence>
<sequence length="120" mass="13634">MTLDDFLDTLRHRPERLAFRDTLAVIDRYYQVTPVGFRNGAVRNRPGENAGSCRVLAFARRHGLDVEQTLHCFGEVYRDEVLGDPQGSGHRNIREFRRVGWAGVVFEGEPLLPRDVPAEG</sequence>